<dbReference type="EMBL" id="JBBAXC010000002">
    <property type="protein sequence ID" value="MEI5906019.1"/>
    <property type="molecule type" value="Genomic_DNA"/>
</dbReference>
<dbReference type="Proteomes" id="UP001312865">
    <property type="component" value="Unassembled WGS sequence"/>
</dbReference>
<evidence type="ECO:0000256" key="1">
    <source>
        <dbReference type="SAM" id="Phobius"/>
    </source>
</evidence>
<name>A0ABU8HA45_9BACI</name>
<protein>
    <submittedName>
        <fullName evidence="2">YlaF family protein</fullName>
    </submittedName>
</protein>
<dbReference type="RefSeq" id="WP_336585444.1">
    <property type="nucleotide sequence ID" value="NZ_JBBAXC010000002.1"/>
</dbReference>
<accession>A0ABU8HA45</accession>
<reference evidence="2 3" key="1">
    <citation type="journal article" date="2018" name="J. Microbiol.">
        <title>Bacillus spongiae sp. nov., isolated from sponge of Jeju Island.</title>
        <authorList>
            <person name="Lee G.E."/>
            <person name="Im W.T."/>
            <person name="Park J.S."/>
        </authorList>
    </citation>
    <scope>NUCLEOTIDE SEQUENCE [LARGE SCALE GENOMIC DNA]</scope>
    <source>
        <strain evidence="2 3">135PIL107-10</strain>
    </source>
</reference>
<dbReference type="Pfam" id="PF17259">
    <property type="entry name" value="DUF5325"/>
    <property type="match status" value="1"/>
</dbReference>
<feature type="transmembrane region" description="Helical" evidence="1">
    <location>
        <begin position="7"/>
        <end position="26"/>
    </location>
</feature>
<keyword evidence="1" id="KW-0812">Transmembrane</keyword>
<keyword evidence="1" id="KW-0472">Membrane</keyword>
<feature type="transmembrane region" description="Helical" evidence="1">
    <location>
        <begin position="32"/>
        <end position="51"/>
    </location>
</feature>
<evidence type="ECO:0000313" key="3">
    <source>
        <dbReference type="Proteomes" id="UP001312865"/>
    </source>
</evidence>
<organism evidence="2 3">
    <name type="scientific">Bacillus spongiae</name>
    <dbReference type="NCBI Taxonomy" id="2683610"/>
    <lineage>
        <taxon>Bacteria</taxon>
        <taxon>Bacillati</taxon>
        <taxon>Bacillota</taxon>
        <taxon>Bacilli</taxon>
        <taxon>Bacillales</taxon>
        <taxon>Bacillaceae</taxon>
        <taxon>Bacillus</taxon>
    </lineage>
</organism>
<keyword evidence="3" id="KW-1185">Reference proteome</keyword>
<sequence>MSKIQWPFVFFAILAASAIIGIGIFISERSLIGILLCIVALITIMGVGFTTKKKIREK</sequence>
<dbReference type="InterPro" id="IPR035211">
    <property type="entry name" value="DUF5325"/>
</dbReference>
<comment type="caution">
    <text evidence="2">The sequence shown here is derived from an EMBL/GenBank/DDBJ whole genome shotgun (WGS) entry which is preliminary data.</text>
</comment>
<evidence type="ECO:0000313" key="2">
    <source>
        <dbReference type="EMBL" id="MEI5906019.1"/>
    </source>
</evidence>
<gene>
    <name evidence="2" type="ORF">WAK64_02910</name>
</gene>
<proteinExistence type="predicted"/>
<keyword evidence="1" id="KW-1133">Transmembrane helix</keyword>